<dbReference type="EMBL" id="JASSZA010000017">
    <property type="protein sequence ID" value="KAK2090325.1"/>
    <property type="molecule type" value="Genomic_DNA"/>
</dbReference>
<feature type="region of interest" description="Disordered" evidence="1">
    <location>
        <begin position="1"/>
        <end position="90"/>
    </location>
</feature>
<dbReference type="Proteomes" id="UP001266305">
    <property type="component" value="Unassembled WGS sequence"/>
</dbReference>
<reference evidence="2 3" key="1">
    <citation type="submission" date="2023-05" db="EMBL/GenBank/DDBJ databases">
        <title>B98-5 Cell Line De Novo Hybrid Assembly: An Optical Mapping Approach.</title>
        <authorList>
            <person name="Kananen K."/>
            <person name="Auerbach J.A."/>
            <person name="Kautto E."/>
            <person name="Blachly J.S."/>
        </authorList>
    </citation>
    <scope>NUCLEOTIDE SEQUENCE [LARGE SCALE GENOMIC DNA]</scope>
    <source>
        <strain evidence="2">B95-8</strain>
        <tissue evidence="2">Cell line</tissue>
    </source>
</reference>
<gene>
    <name evidence="2" type="ORF">P7K49_031581</name>
</gene>
<comment type="caution">
    <text evidence="2">The sequence shown here is derived from an EMBL/GenBank/DDBJ whole genome shotgun (WGS) entry which is preliminary data.</text>
</comment>
<evidence type="ECO:0000313" key="3">
    <source>
        <dbReference type="Proteomes" id="UP001266305"/>
    </source>
</evidence>
<protein>
    <submittedName>
        <fullName evidence="2">Uncharacterized protein</fullName>
    </submittedName>
</protein>
<sequence>MAEPRAGRRQGRDTLNQSTSPHQRPIHRWSFTVAARQVLPESPLPPPSPAQPRPVLRPRPAVPPQRPAAGSRPSPACFQFRCPGLPASPS</sequence>
<evidence type="ECO:0000313" key="2">
    <source>
        <dbReference type="EMBL" id="KAK2090325.1"/>
    </source>
</evidence>
<feature type="compositionally biased region" description="Polar residues" evidence="1">
    <location>
        <begin position="13"/>
        <end position="22"/>
    </location>
</feature>
<name>A0ABQ9U0Q8_SAGOE</name>
<accession>A0ABQ9U0Q8</accession>
<organism evidence="2 3">
    <name type="scientific">Saguinus oedipus</name>
    <name type="common">Cotton-top tamarin</name>
    <name type="synonym">Oedipomidas oedipus</name>
    <dbReference type="NCBI Taxonomy" id="9490"/>
    <lineage>
        <taxon>Eukaryota</taxon>
        <taxon>Metazoa</taxon>
        <taxon>Chordata</taxon>
        <taxon>Craniata</taxon>
        <taxon>Vertebrata</taxon>
        <taxon>Euteleostomi</taxon>
        <taxon>Mammalia</taxon>
        <taxon>Eutheria</taxon>
        <taxon>Euarchontoglires</taxon>
        <taxon>Primates</taxon>
        <taxon>Haplorrhini</taxon>
        <taxon>Platyrrhini</taxon>
        <taxon>Cebidae</taxon>
        <taxon>Callitrichinae</taxon>
        <taxon>Saguinus</taxon>
    </lineage>
</organism>
<feature type="compositionally biased region" description="Pro residues" evidence="1">
    <location>
        <begin position="42"/>
        <end position="66"/>
    </location>
</feature>
<proteinExistence type="predicted"/>
<keyword evidence="3" id="KW-1185">Reference proteome</keyword>
<evidence type="ECO:0000256" key="1">
    <source>
        <dbReference type="SAM" id="MobiDB-lite"/>
    </source>
</evidence>